<feature type="compositionally biased region" description="Polar residues" evidence="1">
    <location>
        <begin position="41"/>
        <end position="69"/>
    </location>
</feature>
<sequence length="135" mass="14791">SVRQLQQSRRCSNCSPNVDEQPQEPPAAYSHPPPAMPTINHADSTVTYRSSDTVIAASRPSTPTEQSLVPYTVDERGVDESSNRSTSSPEPMQPLQPMKSLQQMQLQLLQPHPYGRLTEICDPSAIVGRSPAVPQ</sequence>
<keyword evidence="3" id="KW-1185">Reference proteome</keyword>
<dbReference type="AlphaFoldDB" id="A0AAV5WHI5"/>
<feature type="compositionally biased region" description="Polar residues" evidence="1">
    <location>
        <begin position="1"/>
        <end position="20"/>
    </location>
</feature>
<organism evidence="2 3">
    <name type="scientific">Pristionchus fissidentatus</name>
    <dbReference type="NCBI Taxonomy" id="1538716"/>
    <lineage>
        <taxon>Eukaryota</taxon>
        <taxon>Metazoa</taxon>
        <taxon>Ecdysozoa</taxon>
        <taxon>Nematoda</taxon>
        <taxon>Chromadorea</taxon>
        <taxon>Rhabditida</taxon>
        <taxon>Rhabditina</taxon>
        <taxon>Diplogasteromorpha</taxon>
        <taxon>Diplogasteroidea</taxon>
        <taxon>Neodiplogasteridae</taxon>
        <taxon>Pristionchus</taxon>
    </lineage>
</organism>
<evidence type="ECO:0000313" key="3">
    <source>
        <dbReference type="Proteomes" id="UP001432322"/>
    </source>
</evidence>
<dbReference type="Proteomes" id="UP001432322">
    <property type="component" value="Unassembled WGS sequence"/>
</dbReference>
<proteinExistence type="predicted"/>
<reference evidence="2" key="1">
    <citation type="submission" date="2023-10" db="EMBL/GenBank/DDBJ databases">
        <title>Genome assembly of Pristionchus species.</title>
        <authorList>
            <person name="Yoshida K."/>
            <person name="Sommer R.J."/>
        </authorList>
    </citation>
    <scope>NUCLEOTIDE SEQUENCE</scope>
    <source>
        <strain evidence="2">RS5133</strain>
    </source>
</reference>
<feature type="non-terminal residue" evidence="2">
    <location>
        <position position="1"/>
    </location>
</feature>
<accession>A0AAV5WHI5</accession>
<feature type="compositionally biased region" description="Basic and acidic residues" evidence="1">
    <location>
        <begin position="73"/>
        <end position="82"/>
    </location>
</feature>
<gene>
    <name evidence="2" type="ORF">PFISCL1PPCAC_21337</name>
</gene>
<evidence type="ECO:0000256" key="1">
    <source>
        <dbReference type="SAM" id="MobiDB-lite"/>
    </source>
</evidence>
<name>A0AAV5WHI5_9BILA</name>
<feature type="region of interest" description="Disordered" evidence="1">
    <location>
        <begin position="1"/>
        <end position="99"/>
    </location>
</feature>
<dbReference type="EMBL" id="BTSY01000005">
    <property type="protein sequence ID" value="GMT30040.1"/>
    <property type="molecule type" value="Genomic_DNA"/>
</dbReference>
<protein>
    <submittedName>
        <fullName evidence="2">Uncharacterized protein</fullName>
    </submittedName>
</protein>
<evidence type="ECO:0000313" key="2">
    <source>
        <dbReference type="EMBL" id="GMT30040.1"/>
    </source>
</evidence>
<feature type="non-terminal residue" evidence="2">
    <location>
        <position position="135"/>
    </location>
</feature>
<comment type="caution">
    <text evidence="2">The sequence shown here is derived from an EMBL/GenBank/DDBJ whole genome shotgun (WGS) entry which is preliminary data.</text>
</comment>